<proteinExistence type="predicted"/>
<dbReference type="EMBL" id="GBRH01266529">
    <property type="protein sequence ID" value="JAD31366.1"/>
    <property type="molecule type" value="Transcribed_RNA"/>
</dbReference>
<organism evidence="2">
    <name type="scientific">Arundo donax</name>
    <name type="common">Giant reed</name>
    <name type="synonym">Donax arundinaceus</name>
    <dbReference type="NCBI Taxonomy" id="35708"/>
    <lineage>
        <taxon>Eukaryota</taxon>
        <taxon>Viridiplantae</taxon>
        <taxon>Streptophyta</taxon>
        <taxon>Embryophyta</taxon>
        <taxon>Tracheophyta</taxon>
        <taxon>Spermatophyta</taxon>
        <taxon>Magnoliopsida</taxon>
        <taxon>Liliopsida</taxon>
        <taxon>Poales</taxon>
        <taxon>Poaceae</taxon>
        <taxon>PACMAD clade</taxon>
        <taxon>Arundinoideae</taxon>
        <taxon>Arundineae</taxon>
        <taxon>Arundo</taxon>
    </lineage>
</organism>
<name>A0A0A8YXQ8_ARUDO</name>
<reference evidence="2" key="1">
    <citation type="submission" date="2014-09" db="EMBL/GenBank/DDBJ databases">
        <authorList>
            <person name="Magalhaes I.L.F."/>
            <person name="Oliveira U."/>
            <person name="Santos F.R."/>
            <person name="Vidigal T.H.D.A."/>
            <person name="Brescovit A.D."/>
            <person name="Santos A.J."/>
        </authorList>
    </citation>
    <scope>NUCLEOTIDE SEQUENCE</scope>
    <source>
        <tissue evidence="2">Shoot tissue taken approximately 20 cm above the soil surface</tissue>
    </source>
</reference>
<accession>A0A0A8YXQ8</accession>
<dbReference type="AlphaFoldDB" id="A0A0A8YXQ8"/>
<feature type="region of interest" description="Disordered" evidence="1">
    <location>
        <begin position="53"/>
        <end position="80"/>
    </location>
</feature>
<evidence type="ECO:0000256" key="1">
    <source>
        <dbReference type="SAM" id="MobiDB-lite"/>
    </source>
</evidence>
<evidence type="ECO:0000313" key="2">
    <source>
        <dbReference type="EMBL" id="JAD31366.1"/>
    </source>
</evidence>
<sequence>MQSCHLLTYDGSKHHNGKQKGLYLQTCGTKWSPKLSSTCDLLLANSASDLTCSASASSGWRRRRHGESAPPRQEQQPHPAAACSPILRSPAAGAFCEPVMPCRHLLDLPPPPLLLAAR</sequence>
<protein>
    <submittedName>
        <fullName evidence="2">Uncharacterized protein</fullName>
    </submittedName>
</protein>
<reference evidence="2" key="2">
    <citation type="journal article" date="2015" name="Data Brief">
        <title>Shoot transcriptome of the giant reed, Arundo donax.</title>
        <authorList>
            <person name="Barrero R.A."/>
            <person name="Guerrero F.D."/>
            <person name="Moolhuijzen P."/>
            <person name="Goolsby J.A."/>
            <person name="Tidwell J."/>
            <person name="Bellgard S.E."/>
            <person name="Bellgard M.I."/>
        </authorList>
    </citation>
    <scope>NUCLEOTIDE SEQUENCE</scope>
    <source>
        <tissue evidence="2">Shoot tissue taken approximately 20 cm above the soil surface</tissue>
    </source>
</reference>